<protein>
    <submittedName>
        <fullName evidence="2">Uncharacterized protein</fullName>
    </submittedName>
</protein>
<keyword evidence="3" id="KW-1185">Reference proteome</keyword>
<proteinExistence type="predicted"/>
<evidence type="ECO:0000313" key="2">
    <source>
        <dbReference type="EMBL" id="KAJ1207717.1"/>
    </source>
</evidence>
<evidence type="ECO:0000256" key="1">
    <source>
        <dbReference type="SAM" id="MobiDB-lite"/>
    </source>
</evidence>
<dbReference type="AlphaFoldDB" id="A0AAV7W4D5"/>
<dbReference type="Proteomes" id="UP001066276">
    <property type="component" value="Chromosome 1_2"/>
</dbReference>
<organism evidence="2 3">
    <name type="scientific">Pleurodeles waltl</name>
    <name type="common">Iberian ribbed newt</name>
    <dbReference type="NCBI Taxonomy" id="8319"/>
    <lineage>
        <taxon>Eukaryota</taxon>
        <taxon>Metazoa</taxon>
        <taxon>Chordata</taxon>
        <taxon>Craniata</taxon>
        <taxon>Vertebrata</taxon>
        <taxon>Euteleostomi</taxon>
        <taxon>Amphibia</taxon>
        <taxon>Batrachia</taxon>
        <taxon>Caudata</taxon>
        <taxon>Salamandroidea</taxon>
        <taxon>Salamandridae</taxon>
        <taxon>Pleurodelinae</taxon>
        <taxon>Pleurodeles</taxon>
    </lineage>
</organism>
<gene>
    <name evidence="2" type="ORF">NDU88_003107</name>
</gene>
<name>A0AAV7W4D5_PLEWA</name>
<reference evidence="2" key="1">
    <citation type="journal article" date="2022" name="bioRxiv">
        <title>Sequencing and chromosome-scale assembly of the giantPleurodeles waltlgenome.</title>
        <authorList>
            <person name="Brown T."/>
            <person name="Elewa A."/>
            <person name="Iarovenko S."/>
            <person name="Subramanian E."/>
            <person name="Araus A.J."/>
            <person name="Petzold A."/>
            <person name="Susuki M."/>
            <person name="Suzuki K.-i.T."/>
            <person name="Hayashi T."/>
            <person name="Toyoda A."/>
            <person name="Oliveira C."/>
            <person name="Osipova E."/>
            <person name="Leigh N.D."/>
            <person name="Simon A."/>
            <person name="Yun M.H."/>
        </authorList>
    </citation>
    <scope>NUCLEOTIDE SEQUENCE</scope>
    <source>
        <strain evidence="2">20211129_DDA</strain>
        <tissue evidence="2">Liver</tissue>
    </source>
</reference>
<evidence type="ECO:0000313" key="3">
    <source>
        <dbReference type="Proteomes" id="UP001066276"/>
    </source>
</evidence>
<sequence>MLLLKCGQSVHQAVFRAVLRAGGGACFKLRRSRVWDKTSGRSTGVQWVPTRGKGAARAGALRHGTGLSRAVCGRSRPALRAPGSLPQASGQSRRTRRGRGTDLLPPW</sequence>
<feature type="region of interest" description="Disordered" evidence="1">
    <location>
        <begin position="75"/>
        <end position="107"/>
    </location>
</feature>
<comment type="caution">
    <text evidence="2">The sequence shown here is derived from an EMBL/GenBank/DDBJ whole genome shotgun (WGS) entry which is preliminary data.</text>
</comment>
<dbReference type="EMBL" id="JANPWB010000002">
    <property type="protein sequence ID" value="KAJ1207717.1"/>
    <property type="molecule type" value="Genomic_DNA"/>
</dbReference>
<accession>A0AAV7W4D5</accession>